<dbReference type="InterPro" id="IPR002881">
    <property type="entry name" value="DUF58"/>
</dbReference>
<dbReference type="Pfam" id="PF01882">
    <property type="entry name" value="DUF58"/>
    <property type="match status" value="1"/>
</dbReference>
<evidence type="ECO:0000313" key="4">
    <source>
        <dbReference type="Proteomes" id="UP000092971"/>
    </source>
</evidence>
<dbReference type="EMBL" id="CP014672">
    <property type="protein sequence ID" value="ANX00024.1"/>
    <property type="molecule type" value="Genomic_DNA"/>
</dbReference>
<proteinExistence type="predicted"/>
<feature type="domain" description="DUF58" evidence="2">
    <location>
        <begin position="194"/>
        <end position="352"/>
    </location>
</feature>
<sequence>MKRSRITYLILFVLSLVYIYFDGGFLPYTLLYIVLLLPVMSVIYLLIVFNTFKYTERIEKREYQKGETLDYTLRIYNNTPFYIAYFTVYMHMEGQMLIKGMKNEYLTLRPFSVHEFKFNVPILYRGKYKIGISHIEIRDFLNLFSVKYYPSETKQIRVFPRILPVEDLDVPYVRVSEREYLSQNKDVGHTEIKDIRDYMYGDSLKKIHWKLSSKFSKWMIKETNASSEKEVWVLLNLSAMSGDAEEVLKTEDRTVEFLISVARVLLSSGFNIKLCFYRNEQICLTYSGDNGFMQLYEFMAFMRFDQMADFSDIMAMFIDSIPERQSVMIFSPLVDEKQLDALQKMTANGHDVSLFYCEVEESPIKDDIKRTLEKELPELGIKTVNLLKTPSVAAKFGRYEREGTIHEETVL</sequence>
<gene>
    <name evidence="3" type="ORF">CSTERTH_07340</name>
</gene>
<dbReference type="PANTHER" id="PTHR34351">
    <property type="entry name" value="SLR1927 PROTEIN-RELATED"/>
    <property type="match status" value="1"/>
</dbReference>
<protein>
    <recommendedName>
        <fullName evidence="2">DUF58 domain-containing protein</fullName>
    </recommendedName>
</protein>
<evidence type="ECO:0000259" key="2">
    <source>
        <dbReference type="Pfam" id="PF01882"/>
    </source>
</evidence>
<feature type="transmembrane region" description="Helical" evidence="1">
    <location>
        <begin position="7"/>
        <end position="26"/>
    </location>
</feature>
<keyword evidence="1" id="KW-1133">Transmembrane helix</keyword>
<reference evidence="3 4" key="1">
    <citation type="submission" date="2016-02" db="EMBL/GenBank/DDBJ databases">
        <title>Comparison of Clostridium stercorarium subspecies using comparative genomics and transcriptomics.</title>
        <authorList>
            <person name="Schellenberg J."/>
            <person name="Thallinger G."/>
            <person name="Levin D.B."/>
            <person name="Zhang X."/>
            <person name="Alvare G."/>
            <person name="Fristensky B."/>
            <person name="Sparling R."/>
        </authorList>
    </citation>
    <scope>NUCLEOTIDE SEQUENCE [LARGE SCALE GENOMIC DNA]</scope>
    <source>
        <strain evidence="3 4">DSM 2910</strain>
    </source>
</reference>
<dbReference type="AlphaFoldDB" id="A0A1B1YGZ2"/>
<name>A0A1B1YGZ2_THEST</name>
<keyword evidence="1" id="KW-0812">Transmembrane</keyword>
<dbReference type="OrthoDB" id="9778037at2"/>
<organism evidence="3 4">
    <name type="scientific">Thermoclostridium stercorarium subsp. thermolacticum DSM 2910</name>
    <dbReference type="NCBI Taxonomy" id="1121336"/>
    <lineage>
        <taxon>Bacteria</taxon>
        <taxon>Bacillati</taxon>
        <taxon>Bacillota</taxon>
        <taxon>Clostridia</taxon>
        <taxon>Eubacteriales</taxon>
        <taxon>Oscillospiraceae</taxon>
        <taxon>Thermoclostridium</taxon>
    </lineage>
</organism>
<accession>A0A1B1YGZ2</accession>
<keyword evidence="1" id="KW-0472">Membrane</keyword>
<evidence type="ECO:0000313" key="3">
    <source>
        <dbReference type="EMBL" id="ANX00024.1"/>
    </source>
</evidence>
<feature type="transmembrane region" description="Helical" evidence="1">
    <location>
        <begin position="32"/>
        <end position="52"/>
    </location>
</feature>
<evidence type="ECO:0000256" key="1">
    <source>
        <dbReference type="SAM" id="Phobius"/>
    </source>
</evidence>
<dbReference type="RefSeq" id="WP_015359173.1">
    <property type="nucleotide sequence ID" value="NZ_CP014672.1"/>
</dbReference>
<dbReference type="Proteomes" id="UP000092971">
    <property type="component" value="Chromosome"/>
</dbReference>